<reference evidence="2" key="1">
    <citation type="submission" date="2013-02" db="EMBL/GenBank/DDBJ databases">
        <authorList>
            <person name="Hughes D."/>
        </authorList>
    </citation>
    <scope>NUCLEOTIDE SEQUENCE</scope>
    <source>
        <strain>Durham</strain>
        <strain evidence="2">NC isolate 2 -- Noor lab</strain>
    </source>
</reference>
<dbReference type="EMBL" id="CAQQ02052297">
    <property type="status" value="NOT_ANNOTATED_CDS"/>
    <property type="molecule type" value="Genomic_DNA"/>
</dbReference>
<dbReference type="PANTHER" id="PTHR31649:SF10">
    <property type="entry name" value="IP19903P-RELATED"/>
    <property type="match status" value="1"/>
</dbReference>
<dbReference type="EMBL" id="CAQQ02052296">
    <property type="status" value="NOT_ANNOTATED_CDS"/>
    <property type="molecule type" value="Genomic_DNA"/>
</dbReference>
<dbReference type="Pfam" id="PF11901">
    <property type="entry name" value="DM9"/>
    <property type="match status" value="2"/>
</dbReference>
<keyword evidence="2" id="KW-1185">Reference proteome</keyword>
<dbReference type="EnsemblMetazoa" id="MESCA002485-RA">
    <property type="protein sequence ID" value="MESCA002485-PA"/>
    <property type="gene ID" value="MESCA002485"/>
</dbReference>
<dbReference type="InterPro" id="IPR006616">
    <property type="entry name" value="DM9_repeat"/>
</dbReference>
<dbReference type="OMA" id="QHCSAHA"/>
<dbReference type="EMBL" id="CAQQ02052295">
    <property type="status" value="NOT_ANNOTATED_CDS"/>
    <property type="molecule type" value="Genomic_DNA"/>
</dbReference>
<dbReference type="PANTHER" id="PTHR31649">
    <property type="entry name" value="AGAP009604-PA"/>
    <property type="match status" value="1"/>
</dbReference>
<evidence type="ECO:0000313" key="2">
    <source>
        <dbReference type="Proteomes" id="UP000015102"/>
    </source>
</evidence>
<reference evidence="1" key="2">
    <citation type="submission" date="2015-06" db="UniProtKB">
        <authorList>
            <consortium name="EnsemblMetazoa"/>
        </authorList>
    </citation>
    <scope>IDENTIFICATION</scope>
</reference>
<sequence>IYHHNWVHSSIESPLPELAVVGGHDSDGTTKDNPSNRSAYTCCEGYEIFKNHYEVLCGTGYSWMQCENNIIPGNAVSCGRTCEGEQVYIGRGHFDRSLTIGKLFRGDDCLYIPYGGRERRVHRYEVLIKDSFVVPAQTYETSYTTTYTKYEPGTTYVTPANTDGYYKPSAATTYVTPASTGGYCKPEVDLLISPAQTGAEAPPLYEKTPSYAGLYPPVPPTSSTDAFLKNEATTPYPPPPPVGFIKPEANYPAPTLTPSPILTANTASAPATEMPMPIPPPPYTLKEEVAVVHKKPPAFGIQVLPPPYQKEIEDTNNVIWLKWKSDIVPRDAVYAGVDTDLSTLYVGRCFHNGDLLPAKVNISKACAYVSFNGHEVLKEDYELLTGSGFEWIPSHDGYVPQDAVIGGRTAGGETLYIGRGQHMKSITPGKIQPSENCLFIPFGGGEVKLQNYDVLVKRDGKILNM</sequence>
<name>T1GGG5_MEGSC</name>
<dbReference type="AlphaFoldDB" id="T1GGG5"/>
<dbReference type="EMBL" id="CAQQ02052298">
    <property type="status" value="NOT_ANNOTATED_CDS"/>
    <property type="molecule type" value="Genomic_DNA"/>
</dbReference>
<evidence type="ECO:0000313" key="1">
    <source>
        <dbReference type="EnsemblMetazoa" id="MESCA002485-PA"/>
    </source>
</evidence>
<accession>T1GGG5</accession>
<dbReference type="HOGENOM" id="CLU_607315_0_0_1"/>
<organism evidence="1 2">
    <name type="scientific">Megaselia scalaris</name>
    <name type="common">Humpbacked fly</name>
    <name type="synonym">Phora scalaris</name>
    <dbReference type="NCBI Taxonomy" id="36166"/>
    <lineage>
        <taxon>Eukaryota</taxon>
        <taxon>Metazoa</taxon>
        <taxon>Ecdysozoa</taxon>
        <taxon>Arthropoda</taxon>
        <taxon>Hexapoda</taxon>
        <taxon>Insecta</taxon>
        <taxon>Pterygota</taxon>
        <taxon>Neoptera</taxon>
        <taxon>Endopterygota</taxon>
        <taxon>Diptera</taxon>
        <taxon>Brachycera</taxon>
        <taxon>Muscomorpha</taxon>
        <taxon>Platypezoidea</taxon>
        <taxon>Phoridae</taxon>
        <taxon>Megaseliini</taxon>
        <taxon>Megaselia</taxon>
    </lineage>
</organism>
<proteinExistence type="predicted"/>
<protein>
    <submittedName>
        <fullName evidence="1">Uncharacterized protein</fullName>
    </submittedName>
</protein>
<dbReference type="SMART" id="SM00696">
    <property type="entry name" value="DM9"/>
    <property type="match status" value="4"/>
</dbReference>
<dbReference type="STRING" id="36166.T1GGG5"/>
<dbReference type="Proteomes" id="UP000015102">
    <property type="component" value="Unassembled WGS sequence"/>
</dbReference>